<dbReference type="Pfam" id="PF01297">
    <property type="entry name" value="ZnuA"/>
    <property type="match status" value="1"/>
</dbReference>
<feature type="signal peptide" evidence="6">
    <location>
        <begin position="1"/>
        <end position="24"/>
    </location>
</feature>
<comment type="similarity">
    <text evidence="3">Belongs to the bacterial solute-binding protein 9 family.</text>
</comment>
<protein>
    <submittedName>
        <fullName evidence="7">Adhesin</fullName>
    </submittedName>
</protein>
<dbReference type="GO" id="GO:0030001">
    <property type="term" value="P:metal ion transport"/>
    <property type="evidence" value="ECO:0007669"/>
    <property type="project" value="InterPro"/>
</dbReference>
<keyword evidence="2 6" id="KW-0732">Signal</keyword>
<evidence type="ECO:0000313" key="7">
    <source>
        <dbReference type="EMBL" id="VXC00070.1"/>
    </source>
</evidence>
<feature type="chain" id="PRO_5039649299" evidence="6">
    <location>
        <begin position="25"/>
        <end position="330"/>
    </location>
</feature>
<name>A0A653VJT8_BACAB</name>
<dbReference type="GO" id="GO:0046872">
    <property type="term" value="F:metal ion binding"/>
    <property type="evidence" value="ECO:0007669"/>
    <property type="project" value="InterPro"/>
</dbReference>
<dbReference type="PRINTS" id="PR00691">
    <property type="entry name" value="ADHESINB"/>
</dbReference>
<dbReference type="InterPro" id="IPR006128">
    <property type="entry name" value="Lipoprotein_PsaA-like"/>
</dbReference>
<accession>A0A653VJT8</accession>
<dbReference type="PANTHER" id="PTHR42953">
    <property type="entry name" value="HIGH-AFFINITY ZINC UPTAKE SYSTEM PROTEIN ZNUA-RELATED"/>
    <property type="match status" value="1"/>
</dbReference>
<dbReference type="Gene3D" id="3.40.50.1980">
    <property type="entry name" value="Nitrogenase molybdenum iron protein domain"/>
    <property type="match status" value="2"/>
</dbReference>
<organism evidence="7 8">
    <name type="scientific">Bacillus altitudinis</name>
    <dbReference type="NCBI Taxonomy" id="293387"/>
    <lineage>
        <taxon>Bacteria</taxon>
        <taxon>Bacillati</taxon>
        <taxon>Bacillota</taxon>
        <taxon>Bacilli</taxon>
        <taxon>Bacillales</taxon>
        <taxon>Bacillaceae</taxon>
        <taxon>Bacillus</taxon>
    </lineage>
</organism>
<dbReference type="PRINTS" id="PR00690">
    <property type="entry name" value="ADHESNFAMILY"/>
</dbReference>
<dbReference type="InterPro" id="IPR050492">
    <property type="entry name" value="Bact_metal-bind_prot9"/>
</dbReference>
<keyword evidence="4" id="KW-0175">Coiled coil</keyword>
<sequence>MKKIFFILTAALLAVGLAACSSSAGTNASKGKADGKLTIYTTIFPIQDFTEKIGGSHVNAQSVYPANADAHSFEPSSKTMVEMAEGDAFIYSGTGAEAFADKTASTLKDQGVKTVKAAEGIKLLSTQEEHAHEEGEDHDHDHEGEDHDHDGHDHGDKDPHAWLDPVYAQQMAKNIKDTLVSLDPDHKDEYTKNYESLKKELQSLDQEFKTTLSKAEHKEILVSHAAYGYWEKRYGIEQISVLGLSASEEPSQKQLENIVQQAEKHHIKYVIFENNVSSKVSDTIRSEIGAKSLTLKNLESITEDDAKNGESYVSLMKQNLNTLKTALNVE</sequence>
<evidence type="ECO:0000256" key="6">
    <source>
        <dbReference type="SAM" id="SignalP"/>
    </source>
</evidence>
<feature type="coiled-coil region" evidence="4">
    <location>
        <begin position="187"/>
        <end position="214"/>
    </location>
</feature>
<evidence type="ECO:0000313" key="8">
    <source>
        <dbReference type="Proteomes" id="UP000433089"/>
    </source>
</evidence>
<dbReference type="PANTHER" id="PTHR42953:SF8">
    <property type="entry name" value="ZINT DOMAIN-CONTAINING PROTEIN"/>
    <property type="match status" value="1"/>
</dbReference>
<dbReference type="RefSeq" id="WP_024719324.1">
    <property type="nucleotide sequence ID" value="NZ_CP043559.1"/>
</dbReference>
<gene>
    <name evidence="7" type="ORF">BACI348_50013</name>
</gene>
<dbReference type="SUPFAM" id="SSF53807">
    <property type="entry name" value="Helical backbone' metal receptor"/>
    <property type="match status" value="1"/>
</dbReference>
<dbReference type="PROSITE" id="PS51257">
    <property type="entry name" value="PROKAR_LIPOPROTEIN"/>
    <property type="match status" value="1"/>
</dbReference>
<evidence type="ECO:0000256" key="1">
    <source>
        <dbReference type="ARBA" id="ARBA00022448"/>
    </source>
</evidence>
<evidence type="ECO:0000256" key="2">
    <source>
        <dbReference type="ARBA" id="ARBA00022729"/>
    </source>
</evidence>
<reference evidence="7 8" key="1">
    <citation type="submission" date="2019-10" db="EMBL/GenBank/DDBJ databases">
        <authorList>
            <person name="Karimi E."/>
        </authorList>
    </citation>
    <scope>NUCLEOTIDE SEQUENCE [LARGE SCALE GENOMIC DNA]</scope>
    <source>
        <strain evidence="7">Bacillus sp. 348</strain>
    </source>
</reference>
<dbReference type="Proteomes" id="UP000433089">
    <property type="component" value="Unassembled WGS sequence"/>
</dbReference>
<dbReference type="EMBL" id="CABWLH010000010">
    <property type="protein sequence ID" value="VXC00070.1"/>
    <property type="molecule type" value="Genomic_DNA"/>
</dbReference>
<dbReference type="AlphaFoldDB" id="A0A653VJT8"/>
<dbReference type="InterPro" id="IPR006127">
    <property type="entry name" value="ZnuA-like"/>
</dbReference>
<evidence type="ECO:0000256" key="3">
    <source>
        <dbReference type="RuleBase" id="RU003512"/>
    </source>
</evidence>
<evidence type="ECO:0000256" key="5">
    <source>
        <dbReference type="SAM" id="MobiDB-lite"/>
    </source>
</evidence>
<keyword evidence="1 3" id="KW-0813">Transport</keyword>
<proteinExistence type="inferred from homology"/>
<dbReference type="InterPro" id="IPR006129">
    <property type="entry name" value="AdhesinB"/>
</dbReference>
<evidence type="ECO:0000256" key="4">
    <source>
        <dbReference type="SAM" id="Coils"/>
    </source>
</evidence>
<dbReference type="GO" id="GO:0007155">
    <property type="term" value="P:cell adhesion"/>
    <property type="evidence" value="ECO:0007669"/>
    <property type="project" value="InterPro"/>
</dbReference>
<accession>A0A5K1N3F4</accession>
<feature type="region of interest" description="Disordered" evidence="5">
    <location>
        <begin position="127"/>
        <end position="160"/>
    </location>
</feature>